<organism evidence="1 2">
    <name type="scientific">Penicillium bovifimosum</name>
    <dbReference type="NCBI Taxonomy" id="126998"/>
    <lineage>
        <taxon>Eukaryota</taxon>
        <taxon>Fungi</taxon>
        <taxon>Dikarya</taxon>
        <taxon>Ascomycota</taxon>
        <taxon>Pezizomycotina</taxon>
        <taxon>Eurotiomycetes</taxon>
        <taxon>Eurotiomycetidae</taxon>
        <taxon>Eurotiales</taxon>
        <taxon>Aspergillaceae</taxon>
        <taxon>Penicillium</taxon>
    </lineage>
</organism>
<protein>
    <submittedName>
        <fullName evidence="1">Uncharacterized protein</fullName>
    </submittedName>
</protein>
<gene>
    <name evidence="1" type="ORF">N7515_009327</name>
</gene>
<dbReference type="Proteomes" id="UP001149079">
    <property type="component" value="Unassembled WGS sequence"/>
</dbReference>
<proteinExistence type="predicted"/>
<dbReference type="GeneID" id="81409241"/>
<evidence type="ECO:0000313" key="1">
    <source>
        <dbReference type="EMBL" id="KAJ5121366.1"/>
    </source>
</evidence>
<dbReference type="RefSeq" id="XP_056517870.1">
    <property type="nucleotide sequence ID" value="XM_056670071.1"/>
</dbReference>
<sequence length="115" mass="12516">MLFLTYVSKLTPATVRARRPTIGDPSAFTYPSTGFGQLSPSDYRANHPADVFTAGEHSHVPADQNHFRLGQLDPTTGSSGQMFPEAEYLHIYLSSEFDDTFWAVSSAKGQGISGC</sequence>
<evidence type="ECO:0000313" key="2">
    <source>
        <dbReference type="Proteomes" id="UP001149079"/>
    </source>
</evidence>
<comment type="caution">
    <text evidence="1">The sequence shown here is derived from an EMBL/GenBank/DDBJ whole genome shotgun (WGS) entry which is preliminary data.</text>
</comment>
<accession>A0A9W9GJF1</accession>
<reference evidence="1" key="1">
    <citation type="submission" date="2022-11" db="EMBL/GenBank/DDBJ databases">
        <authorList>
            <person name="Petersen C."/>
        </authorList>
    </citation>
    <scope>NUCLEOTIDE SEQUENCE</scope>
    <source>
        <strain evidence="1">IBT 22155</strain>
    </source>
</reference>
<dbReference type="AlphaFoldDB" id="A0A9W9GJF1"/>
<dbReference type="EMBL" id="JAPQKL010000007">
    <property type="protein sequence ID" value="KAJ5121366.1"/>
    <property type="molecule type" value="Genomic_DNA"/>
</dbReference>
<keyword evidence="2" id="KW-1185">Reference proteome</keyword>
<name>A0A9W9GJF1_9EURO</name>
<reference evidence="1" key="2">
    <citation type="journal article" date="2023" name="IMA Fungus">
        <title>Comparative genomic study of the Penicillium genus elucidates a diverse pangenome and 15 lateral gene transfer events.</title>
        <authorList>
            <person name="Petersen C."/>
            <person name="Sorensen T."/>
            <person name="Nielsen M.R."/>
            <person name="Sondergaard T.E."/>
            <person name="Sorensen J.L."/>
            <person name="Fitzpatrick D.A."/>
            <person name="Frisvad J.C."/>
            <person name="Nielsen K.L."/>
        </authorList>
    </citation>
    <scope>NUCLEOTIDE SEQUENCE</scope>
    <source>
        <strain evidence="1">IBT 22155</strain>
    </source>
</reference>